<dbReference type="GO" id="GO:0046872">
    <property type="term" value="F:metal ion binding"/>
    <property type="evidence" value="ECO:0007669"/>
    <property type="project" value="InterPro"/>
</dbReference>
<dbReference type="SUPFAM" id="SSF140959">
    <property type="entry name" value="Indolic compounds 2,3-dioxygenase-like"/>
    <property type="match status" value="1"/>
</dbReference>
<name>R4TCA7_9PSEU</name>
<dbReference type="InterPro" id="IPR037217">
    <property type="entry name" value="Trp/Indoleamine_2_3_dOase-like"/>
</dbReference>
<dbReference type="Gene3D" id="1.20.58.480">
    <property type="match status" value="1"/>
</dbReference>
<dbReference type="PANTHER" id="PTHR10138">
    <property type="entry name" value="TRYPTOPHAN 2,3-DIOXYGENASE"/>
    <property type="match status" value="1"/>
</dbReference>
<sequence>MTAIGRASERETTSIAGDRQADTAALSLANSVRLRILKKGKDRLADHDLDQVRAARADVAIRPEIAGFYHCVLDKTENRYSYRSYLAMDVLKPLLPTQGRIQTGRDLVSHLLGDLAEFERMTLENGGGDLLPHGRPSRQVALKRIRKAGDLRESTNPSHEAPDYMNGPVESILHFSVLPVSDQHDEYLFIRVLQCYETIFTMMAMLLEEAIVATGSGEVSDVTSRMESAATTLDQASGLFSLLATMPPANFRSFRMQTDGSSAIQSEAYKLVEIFCALPRRARIDSPAFLSVPRVRQRALSDQDSLASWHCRQQARWSDVEGKMMANALERLETSHQKWKRTHYSIAKSMIGSSGGTGGTEGVEYLRKRTEARLFWPIGEQCPHQGLVPKMRNQSH</sequence>
<reference evidence="1 2" key="1">
    <citation type="journal article" date="2013" name="BMC Genomics">
        <title>ContigScape: a Cytoscape plugin facilitating microbial genome gap closing.</title>
        <authorList>
            <person name="Tang B."/>
            <person name="Wang Q."/>
            <person name="Yang M."/>
            <person name="Xie F."/>
            <person name="Zhu Y."/>
            <person name="Zhuo Y."/>
            <person name="Wang S."/>
            <person name="Gao H."/>
            <person name="Ding X."/>
            <person name="Zhang L."/>
            <person name="Zhao G."/>
            <person name="Zheng H."/>
        </authorList>
    </citation>
    <scope>NUCLEOTIDE SEQUENCE [LARGE SCALE GENOMIC DNA]</scope>
    <source>
        <strain evidence="1 2">HCCB10007</strain>
    </source>
</reference>
<accession>R4TCA7</accession>
<dbReference type="GO" id="GO:0004833">
    <property type="term" value="F:L-tryptophan 2,3-dioxygenase activity"/>
    <property type="evidence" value="ECO:0007669"/>
    <property type="project" value="InterPro"/>
</dbReference>
<dbReference type="PATRIC" id="fig|1156913.3.peg.5594"/>
<evidence type="ECO:0000313" key="1">
    <source>
        <dbReference type="EMBL" id="AGM08073.1"/>
    </source>
</evidence>
<protein>
    <recommendedName>
        <fullName evidence="3">Tryptophan 2,3-dioxygenase</fullName>
    </recommendedName>
</protein>
<dbReference type="HOGENOM" id="CLU_688515_0_0_11"/>
<dbReference type="GO" id="GO:0019441">
    <property type="term" value="P:L-tryptophan catabolic process to kynurenine"/>
    <property type="evidence" value="ECO:0007669"/>
    <property type="project" value="InterPro"/>
</dbReference>
<dbReference type="GO" id="GO:0019442">
    <property type="term" value="P:L-tryptophan catabolic process to acetyl-CoA"/>
    <property type="evidence" value="ECO:0007669"/>
    <property type="project" value="TreeGrafter"/>
</dbReference>
<dbReference type="InterPro" id="IPR004981">
    <property type="entry name" value="Trp_2_3_dOase"/>
</dbReference>
<dbReference type="KEGG" id="aoi:AORI_5490"/>
<evidence type="ECO:0008006" key="3">
    <source>
        <dbReference type="Google" id="ProtNLM"/>
    </source>
</evidence>
<gene>
    <name evidence="1" type="ORF">AORI_5490</name>
</gene>
<organism evidence="1 2">
    <name type="scientific">Amycolatopsis keratiniphila</name>
    <dbReference type="NCBI Taxonomy" id="129921"/>
    <lineage>
        <taxon>Bacteria</taxon>
        <taxon>Bacillati</taxon>
        <taxon>Actinomycetota</taxon>
        <taxon>Actinomycetes</taxon>
        <taxon>Pseudonocardiales</taxon>
        <taxon>Pseudonocardiaceae</taxon>
        <taxon>Amycolatopsis</taxon>
        <taxon>Amycolatopsis japonica group</taxon>
    </lineage>
</organism>
<dbReference type="EMBL" id="CP003410">
    <property type="protein sequence ID" value="AGM08073.1"/>
    <property type="molecule type" value="Genomic_DNA"/>
</dbReference>
<dbReference type="Proteomes" id="UP000013968">
    <property type="component" value="Chromosome"/>
</dbReference>
<dbReference type="GO" id="GO:0020037">
    <property type="term" value="F:heme binding"/>
    <property type="evidence" value="ECO:0007669"/>
    <property type="project" value="InterPro"/>
</dbReference>
<keyword evidence="2" id="KW-1185">Reference proteome</keyword>
<dbReference type="PANTHER" id="PTHR10138:SF0">
    <property type="entry name" value="TRYPTOPHAN 2,3-DIOXYGENASE"/>
    <property type="match status" value="1"/>
</dbReference>
<dbReference type="Pfam" id="PF03301">
    <property type="entry name" value="Trp_dioxygenase"/>
    <property type="match status" value="1"/>
</dbReference>
<evidence type="ECO:0000313" key="2">
    <source>
        <dbReference type="Proteomes" id="UP000013968"/>
    </source>
</evidence>
<dbReference type="AlphaFoldDB" id="R4TCA7"/>
<dbReference type="RefSeq" id="WP_016335813.1">
    <property type="nucleotide sequence ID" value="NC_021252.1"/>
</dbReference>
<proteinExistence type="predicted"/>